<dbReference type="SUPFAM" id="SSF48452">
    <property type="entry name" value="TPR-like"/>
    <property type="match status" value="3"/>
</dbReference>
<dbReference type="SMART" id="SM00028">
    <property type="entry name" value="TPR"/>
    <property type="match status" value="5"/>
</dbReference>
<proteinExistence type="predicted"/>
<dbReference type="OrthoDB" id="8866339at2"/>
<organism evidence="3 4">
    <name type="scientific">Pontibacter indicus</name>
    <dbReference type="NCBI Taxonomy" id="1317125"/>
    <lineage>
        <taxon>Bacteria</taxon>
        <taxon>Pseudomonadati</taxon>
        <taxon>Bacteroidota</taxon>
        <taxon>Cytophagia</taxon>
        <taxon>Cytophagales</taxon>
        <taxon>Hymenobacteraceae</taxon>
        <taxon>Pontibacter</taxon>
    </lineage>
</organism>
<evidence type="ECO:0008006" key="5">
    <source>
        <dbReference type="Google" id="ProtNLM"/>
    </source>
</evidence>
<dbReference type="RefSeq" id="WP_139337825.1">
    <property type="nucleotide sequence ID" value="NZ_FTPP01000003.1"/>
</dbReference>
<keyword evidence="2" id="KW-0732">Signal</keyword>
<sequence>MPRLLIACLCYTLLLVAIPALAQQPDQIAEVKARLEKERSALRRTGTSPLSDRVNHMLDLGMWQEAESLLKSAPVSPAVKLAKARLAMLRHEYHAADALVEEVLKQEPANRMALLLQSKLQIQAWELPKAMATAQKLLRVNPKDEEAALLVGRIFMLQKKYNEALAQALKVQRWNPNNAAAYLLESDVLFWDQKPEEAEKPLFKSLTLDPFDADARFNYGYAIWRRVDATQLNAMAAQWEMALELNPLHYVTHWHWGNGHTNLTYADYAQPEDEAVRKALQPVDQLISQNKLQEALTEVRKVQQAYPTSVLPDMLRGSAYYMAFDLPRQPRLDSAEVIFQRILHKKKHYGPAHNALAAVIKQKQLVYLAAYDSLTQVIQRTEIKDPVNFARVFPDVTYYPGETVKKMVWSQLYASTVYFPFLSRQGEKFVIPPLHIDLAIAMNSPFFRQATTFDNRQWMDIRGVGSGAAAIEYVVRGSYLERNVVLHEYVHQFHGRVFTDAENREVRRLYQNAMKENRTLDYYSANNEHEYLAQTYPAYFEPVKVHPLNHKSINTTGDLKAKDPELYTFLDKLVKRQQAYLAGDKQAMASNWAQVYLNLAERETRAQNYPRAAALLDSALTWDANYQPALLAYAGLKQRQLAFDEAQQWLQRAQKVNKEYAPIYTAEAELLEARRRANQLTARRAVQEQQSRYEQALLLEDDLLTRARMNQAFREMYAMYGRISDAIAVGERYVQNAPTISTYLRDRRDEAQAYASWLRGTAAPSQEAERTLAALVARKPQQYELRQQYAEVMATQGKYNEAIATLAEAQRILTAAGTPRPGYMVRMAAWQLQLGNQEAARQLLEPISNGKVRARSEATLLARVFAGLGDTNRAQDELKKQPVQLTPAELANFLFASGKIWEAEKEPKRAQKAYEAALRENPYLYEARQSLVSLLHQHGKNSQAERLLTEGLELGYKL</sequence>
<evidence type="ECO:0000256" key="1">
    <source>
        <dbReference type="SAM" id="Coils"/>
    </source>
</evidence>
<dbReference type="Proteomes" id="UP000187181">
    <property type="component" value="Unassembled WGS sequence"/>
</dbReference>
<feature type="chain" id="PRO_5012887507" description="Tetratricopeptide repeat-containing protein" evidence="2">
    <location>
        <begin position="23"/>
        <end position="958"/>
    </location>
</feature>
<dbReference type="STRING" id="1317125.SAMN05444128_3257"/>
<dbReference type="AlphaFoldDB" id="A0A1R3XQH0"/>
<evidence type="ECO:0000313" key="3">
    <source>
        <dbReference type="EMBL" id="SIT93845.1"/>
    </source>
</evidence>
<dbReference type="SUPFAM" id="SSF55486">
    <property type="entry name" value="Metalloproteases ('zincins'), catalytic domain"/>
    <property type="match status" value="1"/>
</dbReference>
<protein>
    <recommendedName>
        <fullName evidence="5">Tetratricopeptide repeat-containing protein</fullName>
    </recommendedName>
</protein>
<dbReference type="Gene3D" id="3.40.390.10">
    <property type="entry name" value="Collagenase (Catalytic Domain)"/>
    <property type="match status" value="1"/>
</dbReference>
<accession>A0A1R3XQH0</accession>
<evidence type="ECO:0000256" key="2">
    <source>
        <dbReference type="SAM" id="SignalP"/>
    </source>
</evidence>
<dbReference type="InterPro" id="IPR019734">
    <property type="entry name" value="TPR_rpt"/>
</dbReference>
<keyword evidence="4" id="KW-1185">Reference proteome</keyword>
<dbReference type="Gene3D" id="1.25.40.10">
    <property type="entry name" value="Tetratricopeptide repeat domain"/>
    <property type="match status" value="3"/>
</dbReference>
<reference evidence="4" key="1">
    <citation type="submission" date="2017-01" db="EMBL/GenBank/DDBJ databases">
        <authorList>
            <person name="Varghese N."/>
            <person name="Submissions S."/>
        </authorList>
    </citation>
    <scope>NUCLEOTIDE SEQUENCE [LARGE SCALE GENOMIC DNA]</scope>
    <source>
        <strain evidence="4">LP100</strain>
    </source>
</reference>
<dbReference type="EMBL" id="FTPP01000003">
    <property type="protein sequence ID" value="SIT93845.1"/>
    <property type="molecule type" value="Genomic_DNA"/>
</dbReference>
<dbReference type="GO" id="GO:0008237">
    <property type="term" value="F:metallopeptidase activity"/>
    <property type="evidence" value="ECO:0007669"/>
    <property type="project" value="InterPro"/>
</dbReference>
<keyword evidence="1" id="KW-0175">Coiled coil</keyword>
<dbReference type="PANTHER" id="PTHR12558:SF13">
    <property type="entry name" value="CELL DIVISION CYCLE PROTEIN 27 HOMOLOG"/>
    <property type="match status" value="1"/>
</dbReference>
<dbReference type="PANTHER" id="PTHR12558">
    <property type="entry name" value="CELL DIVISION CYCLE 16,23,27"/>
    <property type="match status" value="1"/>
</dbReference>
<feature type="signal peptide" evidence="2">
    <location>
        <begin position="1"/>
        <end position="22"/>
    </location>
</feature>
<gene>
    <name evidence="3" type="ORF">SAMN05444128_3257</name>
</gene>
<dbReference type="InterPro" id="IPR011990">
    <property type="entry name" value="TPR-like_helical_dom_sf"/>
</dbReference>
<feature type="coiled-coil region" evidence="1">
    <location>
        <begin position="663"/>
        <end position="690"/>
    </location>
</feature>
<dbReference type="InterPro" id="IPR024079">
    <property type="entry name" value="MetalloPept_cat_dom_sf"/>
</dbReference>
<name>A0A1R3XQH0_9BACT</name>
<evidence type="ECO:0000313" key="4">
    <source>
        <dbReference type="Proteomes" id="UP000187181"/>
    </source>
</evidence>